<feature type="domain" description="Pyrrolo-quinoline quinone repeat" evidence="2">
    <location>
        <begin position="190"/>
        <end position="321"/>
    </location>
</feature>
<evidence type="ECO:0000256" key="1">
    <source>
        <dbReference type="SAM" id="MobiDB-lite"/>
    </source>
</evidence>
<feature type="region of interest" description="Disordered" evidence="1">
    <location>
        <begin position="203"/>
        <end position="240"/>
    </location>
</feature>
<name>A0ABQ3QS45_9ACTN</name>
<dbReference type="InterPro" id="IPR002372">
    <property type="entry name" value="PQQ_rpt_dom"/>
</dbReference>
<dbReference type="Pfam" id="PF13360">
    <property type="entry name" value="PQQ_2"/>
    <property type="match status" value="1"/>
</dbReference>
<evidence type="ECO:0000313" key="3">
    <source>
        <dbReference type="EMBL" id="GHI40069.1"/>
    </source>
</evidence>
<protein>
    <recommendedName>
        <fullName evidence="2">Pyrrolo-quinoline quinone repeat domain-containing protein</fullName>
    </recommendedName>
</protein>
<accession>A0ABQ3QS45</accession>
<dbReference type="InterPro" id="IPR015943">
    <property type="entry name" value="WD40/YVTN_repeat-like_dom_sf"/>
</dbReference>
<dbReference type="EMBL" id="BNDY01000017">
    <property type="protein sequence ID" value="GHI40069.1"/>
    <property type="molecule type" value="Genomic_DNA"/>
</dbReference>
<evidence type="ECO:0000313" key="4">
    <source>
        <dbReference type="Proteomes" id="UP001050808"/>
    </source>
</evidence>
<dbReference type="SUPFAM" id="SSF50969">
    <property type="entry name" value="YVTN repeat-like/Quinoprotein amine dehydrogenase"/>
    <property type="match status" value="1"/>
</dbReference>
<reference evidence="3" key="1">
    <citation type="submission" date="2024-05" db="EMBL/GenBank/DDBJ databases">
        <title>Whole genome shotgun sequence of Streptomyces violascens NBRC 12920.</title>
        <authorList>
            <person name="Komaki H."/>
            <person name="Tamura T."/>
        </authorList>
    </citation>
    <scope>NUCLEOTIDE SEQUENCE</scope>
    <source>
        <strain evidence="3">NBRC 12920</strain>
    </source>
</reference>
<dbReference type="Gene3D" id="2.130.10.10">
    <property type="entry name" value="YVTN repeat-like/Quinoprotein amine dehydrogenase"/>
    <property type="match status" value="1"/>
</dbReference>
<keyword evidence="4" id="KW-1185">Reference proteome</keyword>
<sequence length="351" mass="36361">MLNAPLPIALYKATAFVATATQLQAIDTGTGRTTATVTPERTPVETGDAWNDTNHAAAPLLVDAHGAATVIAPFVVKQTGTGTQATHTVVEVTGTSAETGKAIWHLTLGLPEWATETTPEVSAIGADSGIAVISASASRSGHAVAFGIDLNSPRQVWSMDRFQASAVADRTVAGSVLEDAVGIDRRPAGFDIATGKQLWKGPLGASASADPAGPQRLRVHGKDYDNGPYERLTDPRTGRTLQSLPSGLAGSTCTYDDQSMLICYGMSAVYGVEPSTGKVAWQLPDAQADRIAPKITTAWHGRVYGTTPNGAIALDARTGKDVPSPHVAPLLVNESAGIVLDDGLVAYPTSG</sequence>
<organism evidence="3 4">
    <name type="scientific">Streptomyces violascens</name>
    <dbReference type="NCBI Taxonomy" id="67381"/>
    <lineage>
        <taxon>Bacteria</taxon>
        <taxon>Bacillati</taxon>
        <taxon>Actinomycetota</taxon>
        <taxon>Actinomycetes</taxon>
        <taxon>Kitasatosporales</taxon>
        <taxon>Streptomycetaceae</taxon>
        <taxon>Streptomyces</taxon>
    </lineage>
</organism>
<proteinExistence type="predicted"/>
<dbReference type="Proteomes" id="UP001050808">
    <property type="component" value="Unassembled WGS sequence"/>
</dbReference>
<gene>
    <name evidence="3" type="ORF">Sviol_44770</name>
</gene>
<dbReference type="Gene3D" id="2.140.10.10">
    <property type="entry name" value="Quinoprotein alcohol dehydrogenase-like superfamily"/>
    <property type="match status" value="1"/>
</dbReference>
<evidence type="ECO:0000259" key="2">
    <source>
        <dbReference type="Pfam" id="PF13360"/>
    </source>
</evidence>
<comment type="caution">
    <text evidence="3">The sequence shown here is derived from an EMBL/GenBank/DDBJ whole genome shotgun (WGS) entry which is preliminary data.</text>
</comment>
<dbReference type="InterPro" id="IPR011044">
    <property type="entry name" value="Quino_amine_DH_bsu"/>
</dbReference>